<reference evidence="3 4" key="1">
    <citation type="submission" date="2024-09" db="EMBL/GenBank/DDBJ databases">
        <authorList>
            <person name="Sun Q."/>
            <person name="Mori K."/>
        </authorList>
    </citation>
    <scope>NUCLEOTIDE SEQUENCE [LARGE SCALE GENOMIC DNA]</scope>
    <source>
        <strain evidence="3 4">CCM 7792</strain>
    </source>
</reference>
<gene>
    <name evidence="3" type="ORF">ACFFJK_11170</name>
</gene>
<evidence type="ECO:0000259" key="2">
    <source>
        <dbReference type="Pfam" id="PF01757"/>
    </source>
</evidence>
<keyword evidence="1" id="KW-1133">Transmembrane helix</keyword>
<comment type="caution">
    <text evidence="3">The sequence shown here is derived from an EMBL/GenBank/DDBJ whole genome shotgun (WGS) entry which is preliminary data.</text>
</comment>
<feature type="transmembrane region" description="Helical" evidence="1">
    <location>
        <begin position="176"/>
        <end position="195"/>
    </location>
</feature>
<evidence type="ECO:0000313" key="3">
    <source>
        <dbReference type="EMBL" id="MFC0252450.1"/>
    </source>
</evidence>
<feature type="transmembrane region" description="Helical" evidence="1">
    <location>
        <begin position="201"/>
        <end position="225"/>
    </location>
</feature>
<feature type="transmembrane region" description="Helical" evidence="1">
    <location>
        <begin position="268"/>
        <end position="285"/>
    </location>
</feature>
<keyword evidence="4" id="KW-1185">Reference proteome</keyword>
<dbReference type="PANTHER" id="PTHR23028:SF53">
    <property type="entry name" value="ACYL_TRANSF_3 DOMAIN-CONTAINING PROTEIN"/>
    <property type="match status" value="1"/>
</dbReference>
<dbReference type="InterPro" id="IPR002656">
    <property type="entry name" value="Acyl_transf_3_dom"/>
</dbReference>
<keyword evidence="1" id="KW-0472">Membrane</keyword>
<name>A0ABV6FFY8_9BURK</name>
<dbReference type="RefSeq" id="WP_379679214.1">
    <property type="nucleotide sequence ID" value="NZ_JBHLWP010000011.1"/>
</dbReference>
<dbReference type="EC" id="2.3.-.-" evidence="3"/>
<keyword evidence="3" id="KW-0808">Transferase</keyword>
<feature type="transmembrane region" description="Helical" evidence="1">
    <location>
        <begin position="57"/>
        <end position="88"/>
    </location>
</feature>
<evidence type="ECO:0000256" key="1">
    <source>
        <dbReference type="SAM" id="Phobius"/>
    </source>
</evidence>
<feature type="transmembrane region" description="Helical" evidence="1">
    <location>
        <begin position="345"/>
        <end position="366"/>
    </location>
</feature>
<dbReference type="InterPro" id="IPR050879">
    <property type="entry name" value="Acyltransferase_3"/>
</dbReference>
<dbReference type="GO" id="GO:0016746">
    <property type="term" value="F:acyltransferase activity"/>
    <property type="evidence" value="ECO:0007669"/>
    <property type="project" value="UniProtKB-KW"/>
</dbReference>
<feature type="transmembrane region" description="Helical" evidence="1">
    <location>
        <begin position="109"/>
        <end position="131"/>
    </location>
</feature>
<feature type="transmembrane region" description="Helical" evidence="1">
    <location>
        <begin position="305"/>
        <end position="325"/>
    </location>
</feature>
<protein>
    <submittedName>
        <fullName evidence="3">Acyltransferase family protein</fullName>
        <ecNumber evidence="3">2.3.-.-</ecNumber>
    </submittedName>
</protein>
<feature type="transmembrane region" description="Helical" evidence="1">
    <location>
        <begin position="237"/>
        <end position="256"/>
    </location>
</feature>
<proteinExistence type="predicted"/>
<sequence>MVSFPSIQWLARAPLGDNALQSVLISALRGLAALQVAASHLRAEIYPGLRTLEDPSLAYLGLAFLTGFAHQAVVVFFLISGWLVGGSLMNRMGKPQAIANYAIDRFTRLWTVLLPTFVLTLAIGLVIGAAVPGPMDFDPANEFSAASFVGNLLGLQTMTVPYYGGNYPLWSLAHETWYYIQFPLLLLVIAGGGALRRAAAAAALVLLLVTLRDMIALYFALWLLGAVFSRVRIDCGSVCRGVLLLLTLALFVYYRLTGINDDLVPGSFMQDIICSVPFLLFLATLQQQVDTASPTYVRINRIAVFFSEFSFSLYVLHIPVIDLIRYAGRQFLGRDRLDPYVATDFLWYFAVLGTVVVASYVFYLLFERHTIRIRNALKSLLLTPSAKPVRVALSPD</sequence>
<evidence type="ECO:0000313" key="4">
    <source>
        <dbReference type="Proteomes" id="UP001589773"/>
    </source>
</evidence>
<organism evidence="3 4">
    <name type="scientific">Massilia consociata</name>
    <dbReference type="NCBI Taxonomy" id="760117"/>
    <lineage>
        <taxon>Bacteria</taxon>
        <taxon>Pseudomonadati</taxon>
        <taxon>Pseudomonadota</taxon>
        <taxon>Betaproteobacteria</taxon>
        <taxon>Burkholderiales</taxon>
        <taxon>Oxalobacteraceae</taxon>
        <taxon>Telluria group</taxon>
        <taxon>Massilia</taxon>
    </lineage>
</organism>
<keyword evidence="3" id="KW-0012">Acyltransferase</keyword>
<keyword evidence="1" id="KW-0812">Transmembrane</keyword>
<feature type="transmembrane region" description="Helical" evidence="1">
    <location>
        <begin position="143"/>
        <end position="164"/>
    </location>
</feature>
<dbReference type="Proteomes" id="UP001589773">
    <property type="component" value="Unassembled WGS sequence"/>
</dbReference>
<dbReference type="EMBL" id="JBHLWP010000011">
    <property type="protein sequence ID" value="MFC0252450.1"/>
    <property type="molecule type" value="Genomic_DNA"/>
</dbReference>
<feature type="domain" description="Acyltransferase 3" evidence="2">
    <location>
        <begin position="26"/>
        <end position="363"/>
    </location>
</feature>
<dbReference type="PANTHER" id="PTHR23028">
    <property type="entry name" value="ACETYLTRANSFERASE"/>
    <property type="match status" value="1"/>
</dbReference>
<dbReference type="Pfam" id="PF01757">
    <property type="entry name" value="Acyl_transf_3"/>
    <property type="match status" value="1"/>
</dbReference>
<accession>A0ABV6FFY8</accession>